<reference evidence="2 3" key="1">
    <citation type="submission" date="2019-12" db="EMBL/GenBank/DDBJ databases">
        <authorList>
            <person name="Scholz U."/>
            <person name="Mascher M."/>
            <person name="Fiebig A."/>
        </authorList>
    </citation>
    <scope>NUCLEOTIDE SEQUENCE</scope>
</reference>
<organism evidence="2">
    <name type="scientific">Spirodela intermedia</name>
    <name type="common">Intermediate duckweed</name>
    <dbReference type="NCBI Taxonomy" id="51605"/>
    <lineage>
        <taxon>Eukaryota</taxon>
        <taxon>Viridiplantae</taxon>
        <taxon>Streptophyta</taxon>
        <taxon>Embryophyta</taxon>
        <taxon>Tracheophyta</taxon>
        <taxon>Spermatophyta</taxon>
        <taxon>Magnoliopsida</taxon>
        <taxon>Liliopsida</taxon>
        <taxon>Araceae</taxon>
        <taxon>Lemnoideae</taxon>
        <taxon>Spirodela</taxon>
    </lineage>
</organism>
<dbReference type="AlphaFoldDB" id="A0A7I8JK28"/>
<evidence type="ECO:0000256" key="1">
    <source>
        <dbReference type="SAM" id="Phobius"/>
    </source>
</evidence>
<dbReference type="EMBL" id="LR743601">
    <property type="protein sequence ID" value="CAA2631261.1"/>
    <property type="molecule type" value="Genomic_DNA"/>
</dbReference>
<proteinExistence type="predicted"/>
<keyword evidence="1" id="KW-0472">Membrane</keyword>
<sequence length="44" mass="5064">MTLVVPHQLIASTIILVCLGLYLSEKAYFAKKNYHRACLRERLS</sequence>
<name>A0A7I8JK28_SPIIN</name>
<feature type="transmembrane region" description="Helical" evidence="1">
    <location>
        <begin position="6"/>
        <end position="23"/>
    </location>
</feature>
<keyword evidence="1" id="KW-1133">Transmembrane helix</keyword>
<gene>
    <name evidence="2" type="ORF">SI7747_14016909</name>
</gene>
<evidence type="ECO:0000313" key="3">
    <source>
        <dbReference type="Proteomes" id="UP001189122"/>
    </source>
</evidence>
<dbReference type="EMBL" id="CACRZD030000014">
    <property type="protein sequence ID" value="CAA6670504.1"/>
    <property type="molecule type" value="Genomic_DNA"/>
</dbReference>
<evidence type="ECO:0000313" key="2">
    <source>
        <dbReference type="EMBL" id="CAA2631261.1"/>
    </source>
</evidence>
<protein>
    <submittedName>
        <fullName evidence="2">Uncharacterized protein</fullName>
    </submittedName>
</protein>
<dbReference type="Proteomes" id="UP001189122">
    <property type="component" value="Unassembled WGS sequence"/>
</dbReference>
<keyword evidence="1" id="KW-0812">Transmembrane</keyword>
<accession>A0A7I8JK28</accession>
<keyword evidence="3" id="KW-1185">Reference proteome</keyword>